<dbReference type="AlphaFoldDB" id="A0A9D2DRL4"/>
<dbReference type="Proteomes" id="UP000824041">
    <property type="component" value="Unassembled WGS sequence"/>
</dbReference>
<reference evidence="1" key="2">
    <citation type="submission" date="2021-04" db="EMBL/GenBank/DDBJ databases">
        <authorList>
            <person name="Gilroy R."/>
        </authorList>
    </citation>
    <scope>NUCLEOTIDE SEQUENCE</scope>
    <source>
        <strain evidence="1">14324</strain>
    </source>
</reference>
<evidence type="ECO:0000313" key="1">
    <source>
        <dbReference type="EMBL" id="HIZ21922.1"/>
    </source>
</evidence>
<name>A0A9D2DRL4_9FIRM</name>
<proteinExistence type="predicted"/>
<reference evidence="1" key="1">
    <citation type="journal article" date="2021" name="PeerJ">
        <title>Extensive microbial diversity within the chicken gut microbiome revealed by metagenomics and culture.</title>
        <authorList>
            <person name="Gilroy R."/>
            <person name="Ravi A."/>
            <person name="Getino M."/>
            <person name="Pursley I."/>
            <person name="Horton D.L."/>
            <person name="Alikhan N.F."/>
            <person name="Baker D."/>
            <person name="Gharbi K."/>
            <person name="Hall N."/>
            <person name="Watson M."/>
            <person name="Adriaenssens E.M."/>
            <person name="Foster-Nyarko E."/>
            <person name="Jarju S."/>
            <person name="Secka A."/>
            <person name="Antonio M."/>
            <person name="Oren A."/>
            <person name="Chaudhuri R.R."/>
            <person name="La Ragione R."/>
            <person name="Hildebrand F."/>
            <person name="Pallen M.J."/>
        </authorList>
    </citation>
    <scope>NUCLEOTIDE SEQUENCE</scope>
    <source>
        <strain evidence="1">14324</strain>
    </source>
</reference>
<sequence>MLQDLKEKKFIQDMFLPYCQRMKRYQGDWHIESRMLVPYGIFLLTEDPDRLQAALSELLFNLSAEGKGQKALPVDEPAVEFLRGLCGDSERIDLSRGYIRSGETFVTEGPLKGKESLIRRIDRHKRLAKVEIPASGQMAEVGLEIYAKD</sequence>
<comment type="caution">
    <text evidence="1">The sequence shown here is derived from an EMBL/GenBank/DDBJ whole genome shotgun (WGS) entry which is preliminary data.</text>
</comment>
<gene>
    <name evidence="1" type="ORF">IAA21_03865</name>
</gene>
<organism evidence="1 2">
    <name type="scientific">Candidatus Blautia faecigallinarum</name>
    <dbReference type="NCBI Taxonomy" id="2838488"/>
    <lineage>
        <taxon>Bacteria</taxon>
        <taxon>Bacillati</taxon>
        <taxon>Bacillota</taxon>
        <taxon>Clostridia</taxon>
        <taxon>Lachnospirales</taxon>
        <taxon>Lachnospiraceae</taxon>
        <taxon>Blautia</taxon>
    </lineage>
</organism>
<dbReference type="EMBL" id="DXBU01000051">
    <property type="protein sequence ID" value="HIZ21922.1"/>
    <property type="molecule type" value="Genomic_DNA"/>
</dbReference>
<evidence type="ECO:0000313" key="2">
    <source>
        <dbReference type="Proteomes" id="UP000824041"/>
    </source>
</evidence>
<protein>
    <recommendedName>
        <fullName evidence="3">NusG-like N-terminal domain-containing protein</fullName>
    </recommendedName>
</protein>
<accession>A0A9D2DRL4</accession>
<evidence type="ECO:0008006" key="3">
    <source>
        <dbReference type="Google" id="ProtNLM"/>
    </source>
</evidence>